<sequence>MTDTNALRSIIADSGLKYKAIAEIMGLTPYALQMKIDNETEFKASEIDTLANTLGMDMQQRDSIFFCKKSGI</sequence>
<dbReference type="EMBL" id="NMTS02000001">
    <property type="protein sequence ID" value="PLK30554.1"/>
    <property type="molecule type" value="Genomic_DNA"/>
</dbReference>
<gene>
    <name evidence="1" type="ORF">CGS50_002765</name>
</gene>
<reference evidence="1 2" key="1">
    <citation type="journal article" date="2017" name="Front. Microbiol.">
        <title>New Insights into the Diversity of the Genus Faecalibacterium.</title>
        <authorList>
            <person name="Benevides L."/>
            <person name="Burman S."/>
            <person name="Martin R."/>
            <person name="Robert V."/>
            <person name="Thomas M."/>
            <person name="Miquel S."/>
            <person name="Chain F."/>
            <person name="Sokol H."/>
            <person name="Bermudez-Humaran L.G."/>
            <person name="Morrison M."/>
            <person name="Langella P."/>
            <person name="Azevedo V.A."/>
            <person name="Chatel J.M."/>
            <person name="Soares S."/>
        </authorList>
    </citation>
    <scope>NUCLEOTIDE SEQUENCE [LARGE SCALE GENOMIC DNA]</scope>
    <source>
        <strain evidence="1 2">CNCM I 4542</strain>
    </source>
</reference>
<organism evidence="1 2">
    <name type="scientific">Faecalibacterium prausnitzii</name>
    <dbReference type="NCBI Taxonomy" id="853"/>
    <lineage>
        <taxon>Bacteria</taxon>
        <taxon>Bacillati</taxon>
        <taxon>Bacillota</taxon>
        <taxon>Clostridia</taxon>
        <taxon>Eubacteriales</taxon>
        <taxon>Oscillospiraceae</taxon>
        <taxon>Faecalibacterium</taxon>
    </lineage>
</organism>
<name>A0A2J4JRR6_9FIRM</name>
<evidence type="ECO:0000313" key="1">
    <source>
        <dbReference type="EMBL" id="PLK30554.1"/>
    </source>
</evidence>
<comment type="caution">
    <text evidence="1">The sequence shown here is derived from an EMBL/GenBank/DDBJ whole genome shotgun (WGS) entry which is preliminary data.</text>
</comment>
<evidence type="ECO:0000313" key="2">
    <source>
        <dbReference type="Proteomes" id="UP000221015"/>
    </source>
</evidence>
<accession>A0A2J4JRR6</accession>
<proteinExistence type="predicted"/>
<protein>
    <submittedName>
        <fullName evidence="1">Toxin-antitoxin system, antitoxin component, Xre family protein</fullName>
    </submittedName>
</protein>
<dbReference type="InterPro" id="IPR010982">
    <property type="entry name" value="Lambda_DNA-bd_dom_sf"/>
</dbReference>
<dbReference type="GO" id="GO:0003677">
    <property type="term" value="F:DNA binding"/>
    <property type="evidence" value="ECO:0007669"/>
    <property type="project" value="InterPro"/>
</dbReference>
<dbReference type="AlphaFoldDB" id="A0A2J4JRR6"/>
<dbReference type="SUPFAM" id="SSF47413">
    <property type="entry name" value="lambda repressor-like DNA-binding domains"/>
    <property type="match status" value="1"/>
</dbReference>
<dbReference type="Proteomes" id="UP000221015">
    <property type="component" value="Unassembled WGS sequence"/>
</dbReference>
<dbReference type="RefSeq" id="WP_097775526.1">
    <property type="nucleotide sequence ID" value="NZ_NMTS02000001.1"/>
</dbReference>